<keyword evidence="2" id="KW-1185">Reference proteome</keyword>
<dbReference type="InParanoid" id="A0A4Q1BCQ4"/>
<name>A0A4Q1BCQ4_TREME</name>
<dbReference type="AlphaFoldDB" id="A0A4Q1BCQ4"/>
<reference evidence="1 2" key="1">
    <citation type="submission" date="2016-06" db="EMBL/GenBank/DDBJ databases">
        <title>Evolution of pathogenesis and genome organization in the Tremellales.</title>
        <authorList>
            <person name="Cuomo C."/>
            <person name="Litvintseva A."/>
            <person name="Heitman J."/>
            <person name="Chen Y."/>
            <person name="Sun S."/>
            <person name="Springer D."/>
            <person name="Dromer F."/>
            <person name="Young S."/>
            <person name="Zeng Q."/>
            <person name="Chapman S."/>
            <person name="Gujja S."/>
            <person name="Saif S."/>
            <person name="Birren B."/>
        </authorList>
    </citation>
    <scope>NUCLEOTIDE SEQUENCE [LARGE SCALE GENOMIC DNA]</scope>
    <source>
        <strain evidence="1 2">ATCC 28783</strain>
    </source>
</reference>
<organism evidence="1 2">
    <name type="scientific">Tremella mesenterica</name>
    <name type="common">Jelly fungus</name>
    <dbReference type="NCBI Taxonomy" id="5217"/>
    <lineage>
        <taxon>Eukaryota</taxon>
        <taxon>Fungi</taxon>
        <taxon>Dikarya</taxon>
        <taxon>Basidiomycota</taxon>
        <taxon>Agaricomycotina</taxon>
        <taxon>Tremellomycetes</taxon>
        <taxon>Tremellales</taxon>
        <taxon>Tremellaceae</taxon>
        <taxon>Tremella</taxon>
    </lineage>
</organism>
<dbReference type="Proteomes" id="UP000289152">
    <property type="component" value="Unassembled WGS sequence"/>
</dbReference>
<evidence type="ECO:0000313" key="2">
    <source>
        <dbReference type="Proteomes" id="UP000289152"/>
    </source>
</evidence>
<evidence type="ECO:0000313" key="1">
    <source>
        <dbReference type="EMBL" id="RXK36619.1"/>
    </source>
</evidence>
<protein>
    <submittedName>
        <fullName evidence="1">Uncharacterized protein</fullName>
    </submittedName>
</protein>
<dbReference type="EMBL" id="SDIL01000091">
    <property type="protein sequence ID" value="RXK36619.1"/>
    <property type="molecule type" value="Genomic_DNA"/>
</dbReference>
<gene>
    <name evidence="1" type="ORF">M231_06082</name>
</gene>
<proteinExistence type="predicted"/>
<sequence>MNDLRDTLHLRKECASYPELDSPSPDNYIPILNRIVSALNNDFPIAGGPDPVKVDLGIPNPEDVQTGEDDNTVVPMMADTSIKSTKPIAKQVECVRETLIIGTQDSDWVQNSFILSRLTDEMKAKAAELVRKTGSSMPNPKEMVDVPNSFKTVLETISSEVIQGIFETSTTGRERRSRAVIGRTIQCPSPPRGMRLMRLITRLDIVHNEAWSDEEQGHHEPSFSWEPMVNTLVRLYSSTGITSDNNRSEEISILCENVYKDPEEPTIVQCVATQDSTLQALHELIIGPTIKNKPYTSQVYYMVLEPSLRDQSPPTTLSKLTSSAKNPMIGVISANTARRPLFATAICC</sequence>
<comment type="caution">
    <text evidence="1">The sequence shown here is derived from an EMBL/GenBank/DDBJ whole genome shotgun (WGS) entry which is preliminary data.</text>
</comment>
<accession>A0A4Q1BCQ4</accession>